<dbReference type="Proteomes" id="UP000053477">
    <property type="component" value="Unassembled WGS sequence"/>
</dbReference>
<evidence type="ECO:0000313" key="2">
    <source>
        <dbReference type="Proteomes" id="UP000053477"/>
    </source>
</evidence>
<reference evidence="1 2" key="1">
    <citation type="submission" date="2015-04" db="EMBL/GenBank/DDBJ databases">
        <title>Complete genome sequence of Schizopora paradoxa KUC8140, a cosmopolitan wood degrader in East Asia.</title>
        <authorList>
            <consortium name="DOE Joint Genome Institute"/>
            <person name="Min B."/>
            <person name="Park H."/>
            <person name="Jang Y."/>
            <person name="Kim J.-J."/>
            <person name="Kim K.H."/>
            <person name="Pangilinan J."/>
            <person name="Lipzen A."/>
            <person name="Riley R."/>
            <person name="Grigoriev I.V."/>
            <person name="Spatafora J.W."/>
            <person name="Choi I.-G."/>
        </authorList>
    </citation>
    <scope>NUCLEOTIDE SEQUENCE [LARGE SCALE GENOMIC DNA]</scope>
    <source>
        <strain evidence="1 2">KUC8140</strain>
    </source>
</reference>
<dbReference type="AlphaFoldDB" id="A0A0H2S9V3"/>
<protein>
    <submittedName>
        <fullName evidence="1">Uncharacterized protein</fullName>
    </submittedName>
</protein>
<dbReference type="InParanoid" id="A0A0H2S9V3"/>
<organism evidence="1 2">
    <name type="scientific">Schizopora paradoxa</name>
    <dbReference type="NCBI Taxonomy" id="27342"/>
    <lineage>
        <taxon>Eukaryota</taxon>
        <taxon>Fungi</taxon>
        <taxon>Dikarya</taxon>
        <taxon>Basidiomycota</taxon>
        <taxon>Agaricomycotina</taxon>
        <taxon>Agaricomycetes</taxon>
        <taxon>Hymenochaetales</taxon>
        <taxon>Schizoporaceae</taxon>
        <taxon>Schizopora</taxon>
    </lineage>
</organism>
<name>A0A0H2S9V3_9AGAM</name>
<sequence length="144" mass="16882">MEDYLQSPQGQGQEMQVRLIEVQTTLTRLSTTFDRFARIYDQVIQRLNSAAIPQNIRYLNLELIQAIGEELQLLASVHDEVVALYSYENEMSSSSDQRYVRWYLQSFYNASGDVIVQHQDCWEKIKIRLLVVEMLTSAYFPEIH</sequence>
<evidence type="ECO:0000313" key="1">
    <source>
        <dbReference type="EMBL" id="KLO18463.1"/>
    </source>
</evidence>
<accession>A0A0H2S9V3</accession>
<gene>
    <name evidence="1" type="ORF">SCHPADRAFT_886173</name>
</gene>
<proteinExistence type="predicted"/>
<keyword evidence="2" id="KW-1185">Reference proteome</keyword>
<dbReference type="EMBL" id="KQ085894">
    <property type="protein sequence ID" value="KLO18463.1"/>
    <property type="molecule type" value="Genomic_DNA"/>
</dbReference>